<protein>
    <recommendedName>
        <fullName evidence="2">PKS/mFAS DH domain-containing protein</fullName>
    </recommendedName>
</protein>
<dbReference type="Proteomes" id="UP000037696">
    <property type="component" value="Unassembled WGS sequence"/>
</dbReference>
<reference evidence="3 4" key="1">
    <citation type="submission" date="2015-08" db="EMBL/GenBank/DDBJ databases">
        <title>Genome sequencing of Penicillium nordicum.</title>
        <authorList>
            <person name="Nguyen H.D."/>
            <person name="Seifert K.A."/>
        </authorList>
    </citation>
    <scope>NUCLEOTIDE SEQUENCE [LARGE SCALE GENOMIC DNA]</scope>
    <source>
        <strain evidence="3 4">DAOMC 185683</strain>
    </source>
</reference>
<dbReference type="OrthoDB" id="329835at2759"/>
<gene>
    <name evidence="3" type="ORF">ACN38_g11307</name>
</gene>
<organism evidence="3 4">
    <name type="scientific">Penicillium nordicum</name>
    <dbReference type="NCBI Taxonomy" id="229535"/>
    <lineage>
        <taxon>Eukaryota</taxon>
        <taxon>Fungi</taxon>
        <taxon>Dikarya</taxon>
        <taxon>Ascomycota</taxon>
        <taxon>Pezizomycotina</taxon>
        <taxon>Eurotiomycetes</taxon>
        <taxon>Eurotiomycetidae</taxon>
        <taxon>Eurotiales</taxon>
        <taxon>Aspergillaceae</taxon>
        <taxon>Penicillium</taxon>
    </lineage>
</organism>
<proteinExistence type="predicted"/>
<dbReference type="InterPro" id="IPR049551">
    <property type="entry name" value="PKS_DH_C"/>
</dbReference>
<evidence type="ECO:0000259" key="2">
    <source>
        <dbReference type="PROSITE" id="PS52019"/>
    </source>
</evidence>
<dbReference type="InterPro" id="IPR049900">
    <property type="entry name" value="PKS_mFAS_DH"/>
</dbReference>
<feature type="domain" description="PKS/mFAS DH" evidence="2">
    <location>
        <begin position="1"/>
        <end position="250"/>
    </location>
</feature>
<feature type="region of interest" description="C-terminal hotdog fold" evidence="1">
    <location>
        <begin position="103"/>
        <end position="250"/>
    </location>
</feature>
<accession>A0A0N0RXM2</accession>
<dbReference type="STRING" id="229535.A0A0N0RXM2"/>
<dbReference type="AlphaFoldDB" id="A0A0N0RXM2"/>
<dbReference type="PROSITE" id="PS52019">
    <property type="entry name" value="PKS_MFAS_DH"/>
    <property type="match status" value="1"/>
</dbReference>
<feature type="region of interest" description="N-terminal hotdog fold" evidence="1">
    <location>
        <begin position="1"/>
        <end position="73"/>
    </location>
</feature>
<evidence type="ECO:0000256" key="1">
    <source>
        <dbReference type="PROSITE-ProRule" id="PRU01363"/>
    </source>
</evidence>
<name>A0A0N0RXM2_9EURO</name>
<sequence length="317" mass="35754">MNYYYRSLNKQCTLVAYSALLLPPSQLIIPPLYLTYRPLPLSYWWISSQQNLNENEAFRPHTDGDISIFLDGLQVENKALANRPKKWRYLWYRIKSFIFNTCKLSKRSVNTKSWYGSLAKVGLQYGPHFQGLEDITADPISFAARATVGGIFKGSDNSHAVRPTVIDQCLQMFSVAACKGRARYLTKLFIPMFIDEIFLGQNSDLMKVEVTGESFAGTQAKRSISMSHGTNLVPAMRGVTLAQLDRSLGDETFGIPLLSEAEWRPDLDLLPGHLQLPREKDRGNTVGLLSRASTLSMICMHRNIAKVEPCPEHLEGY</sequence>
<keyword evidence="4" id="KW-1185">Reference proteome</keyword>
<dbReference type="EMBL" id="LHQQ01000286">
    <property type="protein sequence ID" value="KOS37895.1"/>
    <property type="molecule type" value="Genomic_DNA"/>
</dbReference>
<comment type="caution">
    <text evidence="3">The sequence shown here is derived from an EMBL/GenBank/DDBJ whole genome shotgun (WGS) entry which is preliminary data.</text>
</comment>
<evidence type="ECO:0000313" key="4">
    <source>
        <dbReference type="Proteomes" id="UP000037696"/>
    </source>
</evidence>
<dbReference type="Gene3D" id="3.10.129.120">
    <property type="match status" value="1"/>
</dbReference>
<evidence type="ECO:0000313" key="3">
    <source>
        <dbReference type="EMBL" id="KOS37895.1"/>
    </source>
</evidence>
<comment type="caution">
    <text evidence="1">Lacks conserved residue(s) required for the propagation of feature annotation.</text>
</comment>
<dbReference type="Pfam" id="PF14765">
    <property type="entry name" value="PS-DH"/>
    <property type="match status" value="1"/>
</dbReference>